<accession>R7ZD13</accession>
<name>R7ZD13_LYSSH</name>
<organism evidence="1 2">
    <name type="scientific">Lysinibacillus sphaericus OT4b.31</name>
    <dbReference type="NCBI Taxonomy" id="1285586"/>
    <lineage>
        <taxon>Bacteria</taxon>
        <taxon>Bacillati</taxon>
        <taxon>Bacillota</taxon>
        <taxon>Bacilli</taxon>
        <taxon>Bacillales</taxon>
        <taxon>Bacillaceae</taxon>
        <taxon>Lysinibacillus</taxon>
    </lineage>
</organism>
<dbReference type="EMBL" id="AQPX01000020">
    <property type="protein sequence ID" value="EON71901.1"/>
    <property type="molecule type" value="Genomic_DNA"/>
</dbReference>
<dbReference type="AlphaFoldDB" id="R7ZD13"/>
<reference evidence="1 2" key="1">
    <citation type="submission" date="2013-04" db="EMBL/GenBank/DDBJ databases">
        <title>Draft genome of the heavy metal tolerant bacterium Lysinibacillus sphaericus strain OT4b.31.</title>
        <authorList>
            <person name="Pena-Montenegro T.D."/>
            <person name="Dussan J."/>
        </authorList>
    </citation>
    <scope>NUCLEOTIDE SEQUENCE [LARGE SCALE GENOMIC DNA]</scope>
    <source>
        <strain evidence="1 2">OT4b.31</strain>
    </source>
</reference>
<dbReference type="HOGENOM" id="CLU_147334_0_0_9"/>
<dbReference type="Proteomes" id="UP000013911">
    <property type="component" value="Unassembled WGS sequence"/>
</dbReference>
<protein>
    <submittedName>
        <fullName evidence="1">Uncharacterized protein</fullName>
    </submittedName>
</protein>
<proteinExistence type="predicted"/>
<evidence type="ECO:0000313" key="2">
    <source>
        <dbReference type="Proteomes" id="UP000013911"/>
    </source>
</evidence>
<dbReference type="RefSeq" id="WP_010859575.1">
    <property type="nucleotide sequence ID" value="NZ_KB933398.1"/>
</dbReference>
<dbReference type="OrthoDB" id="2736249at2"/>
<evidence type="ECO:0000313" key="1">
    <source>
        <dbReference type="EMBL" id="EON71901.1"/>
    </source>
</evidence>
<dbReference type="PATRIC" id="fig|1285586.5.peg.2696"/>
<comment type="caution">
    <text evidence="1">The sequence shown here is derived from an EMBL/GenBank/DDBJ whole genome shotgun (WGS) entry which is preliminary data.</text>
</comment>
<dbReference type="eggNOG" id="ENOG5030C10">
    <property type="taxonomic scope" value="Bacteria"/>
</dbReference>
<sequence>MQDNRFVKHMNWNYNNLNKGDKCSHYKCYCEYEKKCYCKFDKWEHKHDKCKHKCDKCEHKHDKCWHDHDKCEHKHDKCDCKKKEHKKDKCDDKFDHNCKGCICNLLKRFEPGTLVDVLLSGGGSFLGVIFVSLDPKNCCAYFLEVGAAAAATPIVIDCQKIDAIRKNPAA</sequence>
<gene>
    <name evidence="1" type="ORF">H131_13193</name>
</gene>